<evidence type="ECO:0000313" key="2">
    <source>
        <dbReference type="Proteomes" id="UP000032266"/>
    </source>
</evidence>
<keyword evidence="2" id="KW-1185">Reference proteome</keyword>
<evidence type="ECO:0000313" key="1">
    <source>
        <dbReference type="EMBL" id="AJQ94210.1"/>
    </source>
</evidence>
<accession>A0A0C5V411</accession>
<dbReference type="KEGG" id="gsn:YC6258_02172"/>
<dbReference type="HOGENOM" id="CLU_3136226_0_0_6"/>
<gene>
    <name evidence="1" type="ORF">YC6258_02172</name>
</gene>
<reference evidence="1 2" key="1">
    <citation type="submission" date="2014-01" db="EMBL/GenBank/DDBJ databases">
        <title>Full genme sequencing of cellulolytic bacterium Gynuella sunshinyii YC6258T gen. nov., sp. nov.</title>
        <authorList>
            <person name="Khan H."/>
            <person name="Chung E.J."/>
            <person name="Chung Y.R."/>
        </authorList>
    </citation>
    <scope>NUCLEOTIDE SEQUENCE [LARGE SCALE GENOMIC DNA]</scope>
    <source>
        <strain evidence="1 2">YC6258</strain>
    </source>
</reference>
<dbReference type="STRING" id="1445510.YC6258_02172"/>
<proteinExistence type="predicted"/>
<name>A0A0C5V411_9GAMM</name>
<protein>
    <submittedName>
        <fullName evidence="1">Uncharacterized protein</fullName>
    </submittedName>
</protein>
<organism evidence="1 2">
    <name type="scientific">Gynuella sunshinyii YC6258</name>
    <dbReference type="NCBI Taxonomy" id="1445510"/>
    <lineage>
        <taxon>Bacteria</taxon>
        <taxon>Pseudomonadati</taxon>
        <taxon>Pseudomonadota</taxon>
        <taxon>Gammaproteobacteria</taxon>
        <taxon>Oceanospirillales</taxon>
        <taxon>Saccharospirillaceae</taxon>
        <taxon>Gynuella</taxon>
    </lineage>
</organism>
<dbReference type="EMBL" id="CP007142">
    <property type="protein sequence ID" value="AJQ94210.1"/>
    <property type="molecule type" value="Genomic_DNA"/>
</dbReference>
<dbReference type="Proteomes" id="UP000032266">
    <property type="component" value="Chromosome"/>
</dbReference>
<sequence>MERYRSIEITKLQPILQAKEALNNVGEETKVKIYNSTIGSEFGLHLRCR</sequence>
<dbReference type="AlphaFoldDB" id="A0A0C5V411"/>